<dbReference type="RefSeq" id="WP_025705878.1">
    <property type="nucleotide sequence ID" value="NZ_CP009287.1"/>
</dbReference>
<dbReference type="Pfam" id="PF02311">
    <property type="entry name" value="AraC_binding"/>
    <property type="match status" value="1"/>
</dbReference>
<keyword evidence="6" id="KW-1185">Reference proteome</keyword>
<sequence>MNKEFEIIDHPSIKHLNIFLVDMDYRTSHLHRELEIDLVLEGKLDIHSKQQVYRLNPDSSILLNTNQPHEIRTLESKTTILCLQISPHFCKNYFRGMSNIVFDSVTLEQHITGDTYTYIKSLMIEMAWQYFAQPKGFEFSCMSMLNLLFGVLLNNLPYHQISDDEKNKTMVKVERLTRILNYVDEHYTHKIRLSDIAENEGLSMTYLSQFIKENLNQSFQDYVNNLRFSYAKKLLAEDMKLLDICLECGFSDYRYMNKAFLDNVGCTPGEYKKKVLKDNITRSIPSPLNTVENYYSEQNTLNLLQKLRHEHLSVLRECPNPLLGI</sequence>
<dbReference type="eggNOG" id="COG1917">
    <property type="taxonomic scope" value="Bacteria"/>
</dbReference>
<reference evidence="5 6" key="1">
    <citation type="submission" date="2014-08" db="EMBL/GenBank/DDBJ databases">
        <title>Comparative genomics of the Paenibacillus odorifer group.</title>
        <authorList>
            <person name="den Bakker H.C."/>
            <person name="Tsai Y.-C."/>
            <person name="Martin N."/>
            <person name="Korlach J."/>
            <person name="Wiedmann M."/>
        </authorList>
    </citation>
    <scope>NUCLEOTIDE SEQUENCE [LARGE SCALE GENOMIC DNA]</scope>
    <source>
        <strain evidence="5 6">DSM 15220</strain>
    </source>
</reference>
<dbReference type="Pfam" id="PF12833">
    <property type="entry name" value="HTH_18"/>
    <property type="match status" value="1"/>
</dbReference>
<evidence type="ECO:0000313" key="6">
    <source>
        <dbReference type="Proteomes" id="UP000029500"/>
    </source>
</evidence>
<dbReference type="InterPro" id="IPR014710">
    <property type="entry name" value="RmlC-like_jellyroll"/>
</dbReference>
<dbReference type="Proteomes" id="UP000029500">
    <property type="component" value="Chromosome"/>
</dbReference>
<dbReference type="SUPFAM" id="SSF46689">
    <property type="entry name" value="Homeodomain-like"/>
    <property type="match status" value="2"/>
</dbReference>
<dbReference type="Gene3D" id="2.60.120.10">
    <property type="entry name" value="Jelly Rolls"/>
    <property type="match status" value="1"/>
</dbReference>
<evidence type="ECO:0000256" key="2">
    <source>
        <dbReference type="ARBA" id="ARBA00023125"/>
    </source>
</evidence>
<dbReference type="eggNOG" id="COG2207">
    <property type="taxonomic scope" value="Bacteria"/>
</dbReference>
<keyword evidence="3" id="KW-0804">Transcription</keyword>
<dbReference type="GO" id="GO:0003700">
    <property type="term" value="F:DNA-binding transcription factor activity"/>
    <property type="evidence" value="ECO:0007669"/>
    <property type="project" value="InterPro"/>
</dbReference>
<gene>
    <name evidence="5" type="ORF">PGRAT_23515</name>
</gene>
<dbReference type="InterPro" id="IPR018060">
    <property type="entry name" value="HTH_AraC"/>
</dbReference>
<proteinExistence type="predicted"/>
<organism evidence="5 6">
    <name type="scientific">Paenibacillus graminis</name>
    <dbReference type="NCBI Taxonomy" id="189425"/>
    <lineage>
        <taxon>Bacteria</taxon>
        <taxon>Bacillati</taxon>
        <taxon>Bacillota</taxon>
        <taxon>Bacilli</taxon>
        <taxon>Bacillales</taxon>
        <taxon>Paenibacillaceae</taxon>
        <taxon>Paenibacillus</taxon>
    </lineage>
</organism>
<evidence type="ECO:0000259" key="4">
    <source>
        <dbReference type="PROSITE" id="PS01124"/>
    </source>
</evidence>
<keyword evidence="2" id="KW-0238">DNA-binding</keyword>
<protein>
    <recommendedName>
        <fullName evidence="4">HTH araC/xylS-type domain-containing protein</fullName>
    </recommendedName>
</protein>
<dbReference type="AlphaFoldDB" id="A0A089M901"/>
<name>A0A089M901_9BACL</name>
<dbReference type="PANTHER" id="PTHR43280">
    <property type="entry name" value="ARAC-FAMILY TRANSCRIPTIONAL REGULATOR"/>
    <property type="match status" value="1"/>
</dbReference>
<evidence type="ECO:0000256" key="1">
    <source>
        <dbReference type="ARBA" id="ARBA00023015"/>
    </source>
</evidence>
<dbReference type="InterPro" id="IPR009057">
    <property type="entry name" value="Homeodomain-like_sf"/>
</dbReference>
<keyword evidence="1" id="KW-0805">Transcription regulation</keyword>
<dbReference type="EMBL" id="CP009287">
    <property type="protein sequence ID" value="AIQ70281.1"/>
    <property type="molecule type" value="Genomic_DNA"/>
</dbReference>
<dbReference type="OrthoDB" id="9813413at2"/>
<dbReference type="PANTHER" id="PTHR43280:SF2">
    <property type="entry name" value="HTH-TYPE TRANSCRIPTIONAL REGULATOR EXSA"/>
    <property type="match status" value="1"/>
</dbReference>
<dbReference type="PROSITE" id="PS01124">
    <property type="entry name" value="HTH_ARAC_FAMILY_2"/>
    <property type="match status" value="1"/>
</dbReference>
<dbReference type="KEGG" id="pgm:PGRAT_23515"/>
<evidence type="ECO:0000256" key="3">
    <source>
        <dbReference type="ARBA" id="ARBA00023163"/>
    </source>
</evidence>
<dbReference type="InterPro" id="IPR037923">
    <property type="entry name" value="HTH-like"/>
</dbReference>
<dbReference type="HOGENOM" id="CLU_000445_88_3_9"/>
<accession>A0A089M901</accession>
<dbReference type="SUPFAM" id="SSF51215">
    <property type="entry name" value="Regulatory protein AraC"/>
    <property type="match status" value="1"/>
</dbReference>
<dbReference type="InterPro" id="IPR003313">
    <property type="entry name" value="AraC-bd"/>
</dbReference>
<evidence type="ECO:0000313" key="5">
    <source>
        <dbReference type="EMBL" id="AIQ70281.1"/>
    </source>
</evidence>
<feature type="domain" description="HTH araC/xylS-type" evidence="4">
    <location>
        <begin position="177"/>
        <end position="274"/>
    </location>
</feature>
<dbReference type="GO" id="GO:0043565">
    <property type="term" value="F:sequence-specific DNA binding"/>
    <property type="evidence" value="ECO:0007669"/>
    <property type="project" value="InterPro"/>
</dbReference>
<dbReference type="Gene3D" id="1.10.10.60">
    <property type="entry name" value="Homeodomain-like"/>
    <property type="match status" value="2"/>
</dbReference>
<dbReference type="SMART" id="SM00342">
    <property type="entry name" value="HTH_ARAC"/>
    <property type="match status" value="1"/>
</dbReference>
<dbReference type="STRING" id="189425.PGRAT_23515"/>